<feature type="binding site" evidence="5">
    <location>
        <position position="259"/>
    </location>
    <ligand>
        <name>Fe cation</name>
        <dbReference type="ChEBI" id="CHEBI:24875"/>
        <note>catalytic</note>
    </ligand>
</feature>
<dbReference type="GO" id="GO:0035516">
    <property type="term" value="F:broad specificity oxidative DNA demethylase activity"/>
    <property type="evidence" value="ECO:0007669"/>
    <property type="project" value="TreeGrafter"/>
</dbReference>
<keyword evidence="2 7" id="KW-0223">Dioxygenase</keyword>
<dbReference type="AlphaFoldDB" id="A0A8T0EF08"/>
<accession>A0A8T0EF08</accession>
<dbReference type="InterPro" id="IPR004574">
    <property type="entry name" value="Alkb"/>
</dbReference>
<organism evidence="7 8">
    <name type="scientific">Argiope bruennichi</name>
    <name type="common">Wasp spider</name>
    <name type="synonym">Aranea bruennichi</name>
    <dbReference type="NCBI Taxonomy" id="94029"/>
    <lineage>
        <taxon>Eukaryota</taxon>
        <taxon>Metazoa</taxon>
        <taxon>Ecdysozoa</taxon>
        <taxon>Arthropoda</taxon>
        <taxon>Chelicerata</taxon>
        <taxon>Arachnida</taxon>
        <taxon>Araneae</taxon>
        <taxon>Araneomorphae</taxon>
        <taxon>Entelegynae</taxon>
        <taxon>Araneoidea</taxon>
        <taxon>Araneidae</taxon>
        <taxon>Argiope</taxon>
    </lineage>
</organism>
<evidence type="ECO:0000313" key="7">
    <source>
        <dbReference type="EMBL" id="KAF8770018.1"/>
    </source>
</evidence>
<gene>
    <name evidence="7" type="ORF">HNY73_017593</name>
</gene>
<dbReference type="InterPro" id="IPR027450">
    <property type="entry name" value="AlkB-like"/>
</dbReference>
<feature type="domain" description="Fe2OG dioxygenase" evidence="6">
    <location>
        <begin position="185"/>
        <end position="274"/>
    </location>
</feature>
<dbReference type="SUPFAM" id="SSF51197">
    <property type="entry name" value="Clavaminate synthase-like"/>
    <property type="match status" value="1"/>
</dbReference>
<evidence type="ECO:0000256" key="3">
    <source>
        <dbReference type="ARBA" id="ARBA00023002"/>
    </source>
</evidence>
<keyword evidence="3" id="KW-0560">Oxidoreductase</keyword>
<proteinExistence type="predicted"/>
<dbReference type="Proteomes" id="UP000807504">
    <property type="component" value="Unassembled WGS sequence"/>
</dbReference>
<name>A0A8T0EF08_ARGBR</name>
<dbReference type="PANTHER" id="PTHR16557">
    <property type="entry name" value="ALKYLATED DNA REPAIR PROTEIN ALKB-RELATED"/>
    <property type="match status" value="1"/>
</dbReference>
<dbReference type="GO" id="GO:0008198">
    <property type="term" value="F:ferrous iron binding"/>
    <property type="evidence" value="ECO:0007669"/>
    <property type="project" value="TreeGrafter"/>
</dbReference>
<keyword evidence="4 5" id="KW-0408">Iron</keyword>
<sequence>MNERDFFKEEFKYYKKKNPPPNLNRVIDFDLKCNFDAIVCVKEQYLQTMANESQCVLCEQLSLRNHSTWNLFSIKSLNGFIYIQNPFTCSGQQKWIRKCLEVYPRKPSVTNLDLHYKNVDDIWSLRDSSDPIQRQYLPKLCWATLGYHHNWDTKVYDPSSRSEFPDCLENLSKHIAECLGFATFKPEAAIVNYYSLKSSLSIHNDHSEEAVDAPIISFSFGQTGVFLIGTENKFEKPFSMLLRSGDIIVMSKSCRLSYHAVPCILTENVVNRYS</sequence>
<keyword evidence="8" id="KW-1185">Reference proteome</keyword>
<evidence type="ECO:0000256" key="4">
    <source>
        <dbReference type="ARBA" id="ARBA00023004"/>
    </source>
</evidence>
<dbReference type="GO" id="GO:0005634">
    <property type="term" value="C:nucleus"/>
    <property type="evidence" value="ECO:0007669"/>
    <property type="project" value="TreeGrafter"/>
</dbReference>
<evidence type="ECO:0000256" key="2">
    <source>
        <dbReference type="ARBA" id="ARBA00022964"/>
    </source>
</evidence>
<evidence type="ECO:0000256" key="1">
    <source>
        <dbReference type="ARBA" id="ARBA00022723"/>
    </source>
</evidence>
<reference evidence="7" key="1">
    <citation type="journal article" date="2020" name="bioRxiv">
        <title>Chromosome-level reference genome of the European wasp spider Argiope bruennichi: a resource for studies on range expansion and evolutionary adaptation.</title>
        <authorList>
            <person name="Sheffer M.M."/>
            <person name="Hoppe A."/>
            <person name="Krehenwinkel H."/>
            <person name="Uhl G."/>
            <person name="Kuss A.W."/>
            <person name="Jensen L."/>
            <person name="Jensen C."/>
            <person name="Gillespie R.G."/>
            <person name="Hoff K.J."/>
            <person name="Prost S."/>
        </authorList>
    </citation>
    <scope>NUCLEOTIDE SEQUENCE</scope>
</reference>
<evidence type="ECO:0000256" key="5">
    <source>
        <dbReference type="PIRSR" id="PIRSR604574-2"/>
    </source>
</evidence>
<feature type="binding site" evidence="5">
    <location>
        <position position="203"/>
    </location>
    <ligand>
        <name>Fe cation</name>
        <dbReference type="ChEBI" id="CHEBI:24875"/>
        <note>catalytic</note>
    </ligand>
</feature>
<evidence type="ECO:0000259" key="6">
    <source>
        <dbReference type="PROSITE" id="PS51471"/>
    </source>
</evidence>
<dbReference type="InterPro" id="IPR037151">
    <property type="entry name" value="AlkB-like_sf"/>
</dbReference>
<dbReference type="GO" id="GO:0035513">
    <property type="term" value="P:oxidative RNA demethylation"/>
    <property type="evidence" value="ECO:0007669"/>
    <property type="project" value="TreeGrafter"/>
</dbReference>
<dbReference type="PROSITE" id="PS51471">
    <property type="entry name" value="FE2OG_OXY"/>
    <property type="match status" value="1"/>
</dbReference>
<dbReference type="InterPro" id="IPR005123">
    <property type="entry name" value="Oxoglu/Fe-dep_dioxygenase_dom"/>
</dbReference>
<evidence type="ECO:0000313" key="8">
    <source>
        <dbReference type="Proteomes" id="UP000807504"/>
    </source>
</evidence>
<reference evidence="7" key="2">
    <citation type="submission" date="2020-06" db="EMBL/GenBank/DDBJ databases">
        <authorList>
            <person name="Sheffer M."/>
        </authorList>
    </citation>
    <scope>NUCLEOTIDE SEQUENCE</scope>
</reference>
<dbReference type="GO" id="GO:0035515">
    <property type="term" value="F:oxidative RNA demethylase activity"/>
    <property type="evidence" value="ECO:0007669"/>
    <property type="project" value="TreeGrafter"/>
</dbReference>
<keyword evidence="1 5" id="KW-0479">Metal-binding</keyword>
<comment type="cofactor">
    <cofactor evidence="5">
        <name>Fe(2+)</name>
        <dbReference type="ChEBI" id="CHEBI:29033"/>
    </cofactor>
    <text evidence="5">Binds 1 Fe(2+) ion per subunit.</text>
</comment>
<feature type="binding site" evidence="5">
    <location>
        <position position="205"/>
    </location>
    <ligand>
        <name>Fe cation</name>
        <dbReference type="ChEBI" id="CHEBI:24875"/>
        <note>catalytic</note>
    </ligand>
</feature>
<dbReference type="GO" id="GO:0005737">
    <property type="term" value="C:cytoplasm"/>
    <property type="evidence" value="ECO:0007669"/>
    <property type="project" value="TreeGrafter"/>
</dbReference>
<dbReference type="EMBL" id="JABXBU010002228">
    <property type="protein sequence ID" value="KAF8770018.1"/>
    <property type="molecule type" value="Genomic_DNA"/>
</dbReference>
<dbReference type="Gene3D" id="2.60.120.590">
    <property type="entry name" value="Alpha-ketoglutarate-dependent dioxygenase AlkB-like"/>
    <property type="match status" value="1"/>
</dbReference>
<protein>
    <submittedName>
        <fullName evidence="7">Nucleic acid dioxygenase ALKBH1 like protein</fullName>
    </submittedName>
</protein>
<dbReference type="PANTHER" id="PTHR16557:SF2">
    <property type="entry name" value="NUCLEIC ACID DIOXYGENASE ALKBH1"/>
    <property type="match status" value="1"/>
</dbReference>
<dbReference type="Pfam" id="PF13532">
    <property type="entry name" value="2OG-FeII_Oxy_2"/>
    <property type="match status" value="1"/>
</dbReference>
<comment type="caution">
    <text evidence="7">The sequence shown here is derived from an EMBL/GenBank/DDBJ whole genome shotgun (WGS) entry which is preliminary data.</text>
</comment>